<evidence type="ECO:0000256" key="10">
    <source>
        <dbReference type="RuleBase" id="RU363075"/>
    </source>
</evidence>
<dbReference type="GO" id="GO:0005789">
    <property type="term" value="C:endoplasmic reticulum membrane"/>
    <property type="evidence" value="ECO:0007669"/>
    <property type="project" value="UniProtKB-SubCell"/>
</dbReference>
<accession>A0A8X6L254</accession>
<dbReference type="Pfam" id="PF03901">
    <property type="entry name" value="Glyco_transf_22"/>
    <property type="match status" value="1"/>
</dbReference>
<evidence type="ECO:0000256" key="8">
    <source>
        <dbReference type="ARBA" id="ARBA00022989"/>
    </source>
</evidence>
<evidence type="ECO:0000256" key="2">
    <source>
        <dbReference type="ARBA" id="ARBA00004922"/>
    </source>
</evidence>
<dbReference type="EMBL" id="BMAO01003904">
    <property type="protein sequence ID" value="GFQ90978.1"/>
    <property type="molecule type" value="Genomic_DNA"/>
</dbReference>
<dbReference type="GO" id="GO:0000026">
    <property type="term" value="F:alpha-1,2-mannosyltransferase activity"/>
    <property type="evidence" value="ECO:0007669"/>
    <property type="project" value="TreeGrafter"/>
</dbReference>
<keyword evidence="13" id="KW-1185">Reference proteome</keyword>
<dbReference type="PANTHER" id="PTHR22760">
    <property type="entry name" value="GLYCOSYLTRANSFERASE"/>
    <property type="match status" value="1"/>
</dbReference>
<comment type="subcellular location">
    <subcellularLocation>
        <location evidence="1 10">Endoplasmic reticulum membrane</location>
        <topology evidence="1 10">Multi-pass membrane protein</topology>
    </subcellularLocation>
</comment>
<gene>
    <name evidence="12" type="primary">ALG9</name>
    <name evidence="12" type="ORF">TNCT_719441</name>
</gene>
<evidence type="ECO:0000256" key="5">
    <source>
        <dbReference type="ARBA" id="ARBA00022679"/>
    </source>
</evidence>
<comment type="caution">
    <text evidence="12">The sequence shown here is derived from an EMBL/GenBank/DDBJ whole genome shotgun (WGS) entry which is preliminary data.</text>
</comment>
<feature type="region of interest" description="Disordered" evidence="11">
    <location>
        <begin position="1"/>
        <end position="30"/>
    </location>
</feature>
<keyword evidence="4 10" id="KW-0328">Glycosyltransferase</keyword>
<dbReference type="EC" id="2.4.1.-" evidence="10"/>
<evidence type="ECO:0000256" key="7">
    <source>
        <dbReference type="ARBA" id="ARBA00022824"/>
    </source>
</evidence>
<evidence type="ECO:0000256" key="9">
    <source>
        <dbReference type="ARBA" id="ARBA00023136"/>
    </source>
</evidence>
<dbReference type="InterPro" id="IPR005599">
    <property type="entry name" value="GPI_mannosylTrfase"/>
</dbReference>
<keyword evidence="6 10" id="KW-0812">Transmembrane</keyword>
<dbReference type="OrthoDB" id="497541at2759"/>
<comment type="similarity">
    <text evidence="3 10">Belongs to the glycosyltransferase 22 family.</text>
</comment>
<comment type="pathway">
    <text evidence="2">Protein modification; protein glycosylation.</text>
</comment>
<feature type="transmembrane region" description="Helical" evidence="10">
    <location>
        <begin position="125"/>
        <end position="146"/>
    </location>
</feature>
<comment type="caution">
    <text evidence="10">Lacks conserved residue(s) required for the propagation of feature annotation.</text>
</comment>
<reference evidence="12" key="1">
    <citation type="submission" date="2020-07" db="EMBL/GenBank/DDBJ databases">
        <title>Multicomponent nature underlies the extraordinary mechanical properties of spider dragline silk.</title>
        <authorList>
            <person name="Kono N."/>
            <person name="Nakamura H."/>
            <person name="Mori M."/>
            <person name="Yoshida Y."/>
            <person name="Ohtoshi R."/>
            <person name="Malay A.D."/>
            <person name="Moran D.A.P."/>
            <person name="Tomita M."/>
            <person name="Numata K."/>
            <person name="Arakawa K."/>
        </authorList>
    </citation>
    <scope>NUCLEOTIDE SEQUENCE</scope>
</reference>
<evidence type="ECO:0000256" key="6">
    <source>
        <dbReference type="ARBA" id="ARBA00022692"/>
    </source>
</evidence>
<feature type="transmembrane region" description="Helical" evidence="10">
    <location>
        <begin position="102"/>
        <end position="119"/>
    </location>
</feature>
<dbReference type="AlphaFoldDB" id="A0A8X6L254"/>
<dbReference type="GO" id="GO:0006487">
    <property type="term" value="P:protein N-linked glycosylation"/>
    <property type="evidence" value="ECO:0007669"/>
    <property type="project" value="TreeGrafter"/>
</dbReference>
<name>A0A8X6L254_TRICU</name>
<keyword evidence="7 10" id="KW-0256">Endoplasmic reticulum</keyword>
<protein>
    <recommendedName>
        <fullName evidence="10">Mannosyltransferase</fullName>
        <ecNumber evidence="10">2.4.1.-</ecNumber>
    </recommendedName>
</protein>
<dbReference type="PANTHER" id="PTHR22760:SF2">
    <property type="entry name" value="ALPHA-1,2-MANNOSYLTRANSFERASE ALG9"/>
    <property type="match status" value="1"/>
</dbReference>
<keyword evidence="5" id="KW-0808">Transferase</keyword>
<feature type="compositionally biased region" description="Basic and acidic residues" evidence="11">
    <location>
        <begin position="11"/>
        <end position="20"/>
    </location>
</feature>
<evidence type="ECO:0000256" key="1">
    <source>
        <dbReference type="ARBA" id="ARBA00004477"/>
    </source>
</evidence>
<sequence>MPPRSRQSVKSRREGGKEIRISPADSTTDADDLAEAKNSSLWTPSVYTAFKLLLSLRLCSAVWSHISDCDEVYNYWEPMHFLLYGKGFQTWEYSPQYAIRSYAYLWLHAIPCYIYGAFLQSNKILVFYFLRCLFAFCCALCEVYFFR</sequence>
<organism evidence="12 13">
    <name type="scientific">Trichonephila clavata</name>
    <name type="common">Joro spider</name>
    <name type="synonym">Nephila clavata</name>
    <dbReference type="NCBI Taxonomy" id="2740835"/>
    <lineage>
        <taxon>Eukaryota</taxon>
        <taxon>Metazoa</taxon>
        <taxon>Ecdysozoa</taxon>
        <taxon>Arthropoda</taxon>
        <taxon>Chelicerata</taxon>
        <taxon>Arachnida</taxon>
        <taxon>Araneae</taxon>
        <taxon>Araneomorphae</taxon>
        <taxon>Entelegynae</taxon>
        <taxon>Araneoidea</taxon>
        <taxon>Nephilidae</taxon>
        <taxon>Trichonephila</taxon>
    </lineage>
</organism>
<evidence type="ECO:0000256" key="11">
    <source>
        <dbReference type="SAM" id="MobiDB-lite"/>
    </source>
</evidence>
<keyword evidence="8 10" id="KW-1133">Transmembrane helix</keyword>
<evidence type="ECO:0000256" key="4">
    <source>
        <dbReference type="ARBA" id="ARBA00022676"/>
    </source>
</evidence>
<keyword evidence="9 10" id="KW-0472">Membrane</keyword>
<evidence type="ECO:0000313" key="12">
    <source>
        <dbReference type="EMBL" id="GFQ90978.1"/>
    </source>
</evidence>
<dbReference type="Proteomes" id="UP000887116">
    <property type="component" value="Unassembled WGS sequence"/>
</dbReference>
<evidence type="ECO:0000256" key="3">
    <source>
        <dbReference type="ARBA" id="ARBA00007063"/>
    </source>
</evidence>
<proteinExistence type="inferred from homology"/>
<evidence type="ECO:0000313" key="13">
    <source>
        <dbReference type="Proteomes" id="UP000887116"/>
    </source>
</evidence>